<dbReference type="AlphaFoldDB" id="A0A7Y4M566"/>
<proteinExistence type="predicted"/>
<reference evidence="1 2" key="1">
    <citation type="submission" date="2020-03" db="EMBL/GenBank/DDBJ databases">
        <title>Bradyrhizobium diversity isolated from nodules of Muelleranthus trifoliolatus.</title>
        <authorList>
            <person name="Klepa M."/>
            <person name="Helene L."/>
            <person name="Hungria M."/>
        </authorList>
    </citation>
    <scope>NUCLEOTIDE SEQUENCE [LARGE SCALE GENOMIC DNA]</scope>
    <source>
        <strain evidence="1 2">WSM 1744</strain>
    </source>
</reference>
<dbReference type="EMBL" id="JAAVLW010000010">
    <property type="protein sequence ID" value="NOJ50249.1"/>
    <property type="molecule type" value="Genomic_DNA"/>
</dbReference>
<accession>A0A7Y4M566</accession>
<name>A0A7Y4M566_9BRAD</name>
<organism evidence="1 2">
    <name type="scientific">Bradyrhizobium archetypum</name>
    <dbReference type="NCBI Taxonomy" id="2721160"/>
    <lineage>
        <taxon>Bacteria</taxon>
        <taxon>Pseudomonadati</taxon>
        <taxon>Pseudomonadota</taxon>
        <taxon>Alphaproteobacteria</taxon>
        <taxon>Hyphomicrobiales</taxon>
        <taxon>Nitrobacteraceae</taxon>
        <taxon>Bradyrhizobium</taxon>
    </lineage>
</organism>
<evidence type="ECO:0000313" key="2">
    <source>
        <dbReference type="Proteomes" id="UP000528734"/>
    </source>
</evidence>
<sequence>MRSALKSFAEDDAVPVLNALTEIEGFLSDAYRNVHGKGARIKKLLEFAVASAEAKAGHPGRSCSQPPSLII</sequence>
<evidence type="ECO:0000313" key="1">
    <source>
        <dbReference type="EMBL" id="NOJ50249.1"/>
    </source>
</evidence>
<comment type="caution">
    <text evidence="1">The sequence shown here is derived from an EMBL/GenBank/DDBJ whole genome shotgun (WGS) entry which is preliminary data.</text>
</comment>
<dbReference type="Proteomes" id="UP000528734">
    <property type="component" value="Unassembled WGS sequence"/>
</dbReference>
<keyword evidence="2" id="KW-1185">Reference proteome</keyword>
<gene>
    <name evidence="1" type="ORF">HCN50_29100</name>
</gene>
<protein>
    <submittedName>
        <fullName evidence="1">Uncharacterized protein</fullName>
    </submittedName>
</protein>
<dbReference type="RefSeq" id="WP_171713273.1">
    <property type="nucleotide sequence ID" value="NZ_JAAVLW010000010.1"/>
</dbReference>